<evidence type="ECO:0008006" key="4">
    <source>
        <dbReference type="Google" id="ProtNLM"/>
    </source>
</evidence>
<accession>A0A1M4ZU16</accession>
<feature type="chain" id="PRO_5009908664" description="DUF3829 domain-containing protein" evidence="1">
    <location>
        <begin position="22"/>
        <end position="310"/>
    </location>
</feature>
<reference evidence="3" key="1">
    <citation type="submission" date="2016-11" db="EMBL/GenBank/DDBJ databases">
        <authorList>
            <person name="Varghese N."/>
            <person name="Submissions S."/>
        </authorList>
    </citation>
    <scope>NUCLEOTIDE SEQUENCE [LARGE SCALE GENOMIC DNA]</scope>
    <source>
        <strain evidence="3">DSM 27370</strain>
    </source>
</reference>
<name>A0A1M4ZU16_9BACT</name>
<organism evidence="2 3">
    <name type="scientific">Dysgonomonas macrotermitis</name>
    <dbReference type="NCBI Taxonomy" id="1346286"/>
    <lineage>
        <taxon>Bacteria</taxon>
        <taxon>Pseudomonadati</taxon>
        <taxon>Bacteroidota</taxon>
        <taxon>Bacteroidia</taxon>
        <taxon>Bacteroidales</taxon>
        <taxon>Dysgonomonadaceae</taxon>
        <taxon>Dysgonomonas</taxon>
    </lineage>
</organism>
<dbReference type="RefSeq" id="WP_062181966.1">
    <property type="nucleotide sequence ID" value="NZ_BBXL01000015.1"/>
</dbReference>
<feature type="signal peptide" evidence="1">
    <location>
        <begin position="1"/>
        <end position="21"/>
    </location>
</feature>
<dbReference type="STRING" id="1346286.SAMN05444362_104191"/>
<evidence type="ECO:0000256" key="1">
    <source>
        <dbReference type="SAM" id="SignalP"/>
    </source>
</evidence>
<dbReference type="Proteomes" id="UP000184480">
    <property type="component" value="Unassembled WGS sequence"/>
</dbReference>
<proteinExistence type="predicted"/>
<dbReference type="EMBL" id="FQUC01000004">
    <property type="protein sequence ID" value="SHF21529.1"/>
    <property type="molecule type" value="Genomic_DNA"/>
</dbReference>
<gene>
    <name evidence="2" type="ORF">SAMN05444362_104191</name>
</gene>
<keyword evidence="1" id="KW-0732">Signal</keyword>
<sequence length="310" mass="35754">MCRNLLTIIAVLLITIIPAQGQTGQTASETIRFTTAVTDLRNHYHEILSYYQNRPVYMADFNIQILNQNPENAIYFIEPKSPAEDNQIPSQNYLSVKYNTKDFFDKEELTTLISKAESNTERVKKHCLVLSNYFSNKKFVQDASFSKYPALRDSLQASLSIALDSWKKVTDLNSNIQDAAEIQLLQSKKVAPFVVPMKEDADKLKRIIDQVYSQQLSAIILKLDVDDLQAMVDIHKDYSRKDKSKLKDESYLNVYSRFYSATDECIGIVRQILDCIEQKKFDSTLDNLFDKLNEKYSKVQDDYKLFASQD</sequence>
<keyword evidence="3" id="KW-1185">Reference proteome</keyword>
<dbReference type="OrthoDB" id="9944195at2"/>
<evidence type="ECO:0000313" key="2">
    <source>
        <dbReference type="EMBL" id="SHF21529.1"/>
    </source>
</evidence>
<evidence type="ECO:0000313" key="3">
    <source>
        <dbReference type="Proteomes" id="UP000184480"/>
    </source>
</evidence>
<dbReference type="AlphaFoldDB" id="A0A1M4ZU16"/>
<protein>
    <recommendedName>
        <fullName evidence="4">DUF3829 domain-containing protein</fullName>
    </recommendedName>
</protein>